<sequence length="174" mass="19773">MNLIDYCTCFPTETKPSTEAGAVEGTSATDKPIKQVANELLVNGKINYSLSTKFYSYYNMYRKMNRISETNIKMKKGRNNEFLEGKFSLPNSCPIDSSENQTEKEIFHINPDSTTSAWFFFSKTTNELQAEKGTTISLEQEIDRIADQVAKVDKGKKSCLSRSVENQLNLKEHE</sequence>
<name>A0A6J8EYV3_MYTCO</name>
<protein>
    <submittedName>
        <fullName evidence="1">Uncharacterized protein</fullName>
    </submittedName>
</protein>
<gene>
    <name evidence="1" type="ORF">MCOR_56563</name>
</gene>
<accession>A0A6J8EYV3</accession>
<reference evidence="1 2" key="1">
    <citation type="submission" date="2020-06" db="EMBL/GenBank/DDBJ databases">
        <authorList>
            <person name="Li R."/>
            <person name="Bekaert M."/>
        </authorList>
    </citation>
    <scope>NUCLEOTIDE SEQUENCE [LARGE SCALE GENOMIC DNA]</scope>
    <source>
        <strain evidence="2">wild</strain>
    </source>
</reference>
<keyword evidence="2" id="KW-1185">Reference proteome</keyword>
<organism evidence="1 2">
    <name type="scientific">Mytilus coruscus</name>
    <name type="common">Sea mussel</name>
    <dbReference type="NCBI Taxonomy" id="42192"/>
    <lineage>
        <taxon>Eukaryota</taxon>
        <taxon>Metazoa</taxon>
        <taxon>Spiralia</taxon>
        <taxon>Lophotrochozoa</taxon>
        <taxon>Mollusca</taxon>
        <taxon>Bivalvia</taxon>
        <taxon>Autobranchia</taxon>
        <taxon>Pteriomorphia</taxon>
        <taxon>Mytilida</taxon>
        <taxon>Mytiloidea</taxon>
        <taxon>Mytilidae</taxon>
        <taxon>Mytilinae</taxon>
        <taxon>Mytilus</taxon>
    </lineage>
</organism>
<proteinExistence type="predicted"/>
<dbReference type="Proteomes" id="UP000507470">
    <property type="component" value="Unassembled WGS sequence"/>
</dbReference>
<dbReference type="AlphaFoldDB" id="A0A6J8EYV3"/>
<dbReference type="EMBL" id="CACVKT020010051">
    <property type="protein sequence ID" value="CAC5424685.1"/>
    <property type="molecule type" value="Genomic_DNA"/>
</dbReference>
<evidence type="ECO:0000313" key="2">
    <source>
        <dbReference type="Proteomes" id="UP000507470"/>
    </source>
</evidence>
<evidence type="ECO:0000313" key="1">
    <source>
        <dbReference type="EMBL" id="CAC5424685.1"/>
    </source>
</evidence>